<dbReference type="InterPro" id="IPR001849">
    <property type="entry name" value="PH_domain"/>
</dbReference>
<dbReference type="CDD" id="cd00821">
    <property type="entry name" value="PH"/>
    <property type="match status" value="1"/>
</dbReference>
<proteinExistence type="predicted"/>
<organism evidence="3 4">
    <name type="scientific">Folsomia candida</name>
    <name type="common">Springtail</name>
    <dbReference type="NCBI Taxonomy" id="158441"/>
    <lineage>
        <taxon>Eukaryota</taxon>
        <taxon>Metazoa</taxon>
        <taxon>Ecdysozoa</taxon>
        <taxon>Arthropoda</taxon>
        <taxon>Hexapoda</taxon>
        <taxon>Collembola</taxon>
        <taxon>Entomobryomorpha</taxon>
        <taxon>Isotomoidea</taxon>
        <taxon>Isotomidae</taxon>
        <taxon>Proisotominae</taxon>
        <taxon>Folsomia</taxon>
    </lineage>
</organism>
<evidence type="ECO:0000259" key="2">
    <source>
        <dbReference type="PROSITE" id="PS50003"/>
    </source>
</evidence>
<dbReference type="InterPro" id="IPR011993">
    <property type="entry name" value="PH-like_dom_sf"/>
</dbReference>
<dbReference type="Gene3D" id="2.30.29.30">
    <property type="entry name" value="Pleckstrin-homology domain (PH domain)/Phosphotyrosine-binding domain (PTB)"/>
    <property type="match status" value="1"/>
</dbReference>
<comment type="caution">
    <text evidence="3">The sequence shown here is derived from an EMBL/GenBank/DDBJ whole genome shotgun (WGS) entry which is preliminary data.</text>
</comment>
<accession>A0A226DWS6</accession>
<name>A0A226DWS6_FOLCA</name>
<evidence type="ECO:0000256" key="1">
    <source>
        <dbReference type="SAM" id="MobiDB-lite"/>
    </source>
</evidence>
<gene>
    <name evidence="3" type="ORF">Fcan01_14971</name>
</gene>
<protein>
    <recommendedName>
        <fullName evidence="2">PH domain-containing protein</fullName>
    </recommendedName>
</protein>
<dbReference type="EMBL" id="LNIX01000009">
    <property type="protein sequence ID" value="OXA49935.1"/>
    <property type="molecule type" value="Genomic_DNA"/>
</dbReference>
<dbReference type="PROSITE" id="PS50003">
    <property type="entry name" value="PH_DOMAIN"/>
    <property type="match status" value="1"/>
</dbReference>
<dbReference type="OrthoDB" id="8196563at2759"/>
<keyword evidence="4" id="KW-1185">Reference proteome</keyword>
<reference evidence="3 4" key="1">
    <citation type="submission" date="2015-12" db="EMBL/GenBank/DDBJ databases">
        <title>The genome of Folsomia candida.</title>
        <authorList>
            <person name="Faddeeva A."/>
            <person name="Derks M.F."/>
            <person name="Anvar Y."/>
            <person name="Smit S."/>
            <person name="Van Straalen N."/>
            <person name="Roelofs D."/>
        </authorList>
    </citation>
    <scope>NUCLEOTIDE SEQUENCE [LARGE SCALE GENOMIC DNA]</scope>
    <source>
        <strain evidence="3 4">VU population</strain>
        <tissue evidence="3">Whole body</tissue>
    </source>
</reference>
<evidence type="ECO:0000313" key="3">
    <source>
        <dbReference type="EMBL" id="OXA49935.1"/>
    </source>
</evidence>
<dbReference type="SUPFAM" id="SSF50729">
    <property type="entry name" value="PH domain-like"/>
    <property type="match status" value="1"/>
</dbReference>
<dbReference type="Proteomes" id="UP000198287">
    <property type="component" value="Unassembled WGS sequence"/>
</dbReference>
<sequence length="327" mass="36596">MVLELESRCPPGGLGTLRMIRESAEDERTRYCYPFKEYHDPTSSSNSTSNPTSAAVNNRSYLNRMSHQSQNGGGTVRGTLSQASASSAFGGLDKNSHLRNSRNELLYDNLPRAHLISENHQNMPPTEPPPLPPRRSTSLFGGGGAGGGATTLTLLRIPKPRESSTLNPKRISIATSSFWNGHPDLAHFASGWELGQNSMRSVWGTTERGGRPVTESVDIWGDPPAVKKGILIQQRDKMWSRWKERYFILTRDYLNCFRRTTSVHRSGVRLSEMGSFIYKLRLAEVDGVEWETRKSGSMIALVLPTEPRILLRVPGENYEAYVLHTYF</sequence>
<evidence type="ECO:0000313" key="4">
    <source>
        <dbReference type="Proteomes" id="UP000198287"/>
    </source>
</evidence>
<feature type="compositionally biased region" description="Low complexity" evidence="1">
    <location>
        <begin position="41"/>
        <end position="53"/>
    </location>
</feature>
<feature type="domain" description="PH" evidence="2">
    <location>
        <begin position="224"/>
        <end position="327"/>
    </location>
</feature>
<feature type="region of interest" description="Disordered" evidence="1">
    <location>
        <begin position="36"/>
        <end position="55"/>
    </location>
</feature>
<dbReference type="AlphaFoldDB" id="A0A226DWS6"/>